<comment type="caution">
    <text evidence="2">The sequence shown here is derived from an EMBL/GenBank/DDBJ whole genome shotgun (WGS) entry which is preliminary data.</text>
</comment>
<name>A0AAV8ZDF1_9CUCU</name>
<sequence length="141" mass="16563">MYCYYVNKYLIAFTVLTIRLFISFTDVFPLKDVVLTIEPKVVQRFNHSKLRCSYDLEGQDLYTVKWYRGRFEFYRYTPSEDPSTKVFPVGGITVDVNNSNSTQVVLRDIEFNLSGNFSCEVTTDKTFFTRDDTQPMLVVRK</sequence>
<dbReference type="Gene3D" id="2.60.40.10">
    <property type="entry name" value="Immunoglobulins"/>
    <property type="match status" value="1"/>
</dbReference>
<feature type="domain" description="Ig-like" evidence="1">
    <location>
        <begin position="29"/>
        <end position="129"/>
    </location>
</feature>
<protein>
    <recommendedName>
        <fullName evidence="1">Ig-like domain-containing protein</fullName>
    </recommendedName>
</protein>
<dbReference type="PANTHER" id="PTHR21261:SF6">
    <property type="entry name" value="BEATEN PATH IIA-RELATED"/>
    <property type="match status" value="1"/>
</dbReference>
<organism evidence="2 3">
    <name type="scientific">Rhamnusium bicolor</name>
    <dbReference type="NCBI Taxonomy" id="1586634"/>
    <lineage>
        <taxon>Eukaryota</taxon>
        <taxon>Metazoa</taxon>
        <taxon>Ecdysozoa</taxon>
        <taxon>Arthropoda</taxon>
        <taxon>Hexapoda</taxon>
        <taxon>Insecta</taxon>
        <taxon>Pterygota</taxon>
        <taxon>Neoptera</taxon>
        <taxon>Endopterygota</taxon>
        <taxon>Coleoptera</taxon>
        <taxon>Polyphaga</taxon>
        <taxon>Cucujiformia</taxon>
        <taxon>Chrysomeloidea</taxon>
        <taxon>Cerambycidae</taxon>
        <taxon>Lepturinae</taxon>
        <taxon>Rhagiini</taxon>
        <taxon>Rhamnusium</taxon>
    </lineage>
</organism>
<dbReference type="PANTHER" id="PTHR21261">
    <property type="entry name" value="BEAT PROTEIN"/>
    <property type="match status" value="1"/>
</dbReference>
<dbReference type="FunFam" id="2.60.40.10:FF:000437">
    <property type="entry name" value="Beat-IIIc, isoform A"/>
    <property type="match status" value="1"/>
</dbReference>
<gene>
    <name evidence="2" type="ORF">NQ314_005751</name>
</gene>
<reference evidence="2" key="1">
    <citation type="journal article" date="2023" name="Insect Mol. Biol.">
        <title>Genome sequencing provides insights into the evolution of gene families encoding plant cell wall-degrading enzymes in longhorned beetles.</title>
        <authorList>
            <person name="Shin N.R."/>
            <person name="Okamura Y."/>
            <person name="Kirsch R."/>
            <person name="Pauchet Y."/>
        </authorList>
    </citation>
    <scope>NUCLEOTIDE SEQUENCE</scope>
    <source>
        <strain evidence="2">RBIC_L_NR</strain>
    </source>
</reference>
<evidence type="ECO:0000313" key="3">
    <source>
        <dbReference type="Proteomes" id="UP001162156"/>
    </source>
</evidence>
<evidence type="ECO:0000259" key="1">
    <source>
        <dbReference type="PROSITE" id="PS50835"/>
    </source>
</evidence>
<dbReference type="EMBL" id="JANEYF010001596">
    <property type="protein sequence ID" value="KAJ8961971.1"/>
    <property type="molecule type" value="Genomic_DNA"/>
</dbReference>
<keyword evidence="3" id="KW-1185">Reference proteome</keyword>
<dbReference type="AlphaFoldDB" id="A0AAV8ZDF1"/>
<evidence type="ECO:0000313" key="2">
    <source>
        <dbReference type="EMBL" id="KAJ8961971.1"/>
    </source>
</evidence>
<dbReference type="SUPFAM" id="SSF48726">
    <property type="entry name" value="Immunoglobulin"/>
    <property type="match status" value="1"/>
</dbReference>
<dbReference type="PROSITE" id="PS50835">
    <property type="entry name" value="IG_LIKE"/>
    <property type="match status" value="1"/>
</dbReference>
<accession>A0AAV8ZDF1</accession>
<dbReference type="InterPro" id="IPR013783">
    <property type="entry name" value="Ig-like_fold"/>
</dbReference>
<dbReference type="Proteomes" id="UP001162156">
    <property type="component" value="Unassembled WGS sequence"/>
</dbReference>
<dbReference type="InterPro" id="IPR007110">
    <property type="entry name" value="Ig-like_dom"/>
</dbReference>
<proteinExistence type="predicted"/>
<dbReference type="InterPro" id="IPR036179">
    <property type="entry name" value="Ig-like_dom_sf"/>
</dbReference>